<name>A0A6V8PQQ5_9ACTN</name>
<dbReference type="EMBL" id="BLSA01000282">
    <property type="protein sequence ID" value="GFP33121.1"/>
    <property type="molecule type" value="Genomic_DNA"/>
</dbReference>
<feature type="non-terminal residue" evidence="1">
    <location>
        <position position="1"/>
    </location>
</feature>
<dbReference type="AlphaFoldDB" id="A0A6V8PQQ5"/>
<dbReference type="Proteomes" id="UP000568877">
    <property type="component" value="Unassembled WGS sequence"/>
</dbReference>
<proteinExistence type="predicted"/>
<evidence type="ECO:0000313" key="2">
    <source>
        <dbReference type="Proteomes" id="UP000568877"/>
    </source>
</evidence>
<sequence length="52" mass="6031">PLDTTDRLCRAGLLAGRLFTMETYMRYRKSISRKIDKLDTGFKGDKLSFLQC</sequence>
<evidence type="ECO:0000313" key="1">
    <source>
        <dbReference type="EMBL" id="GFP33121.1"/>
    </source>
</evidence>
<accession>A0A6V8PQQ5</accession>
<protein>
    <submittedName>
        <fullName evidence="1">Uncharacterized protein</fullName>
    </submittedName>
</protein>
<gene>
    <name evidence="1" type="ORF">HKBW3S42_01439</name>
</gene>
<reference evidence="1 2" key="1">
    <citation type="journal article" date="2020" name="Front. Microbiol.">
        <title>Single-cell genomics of novel Actinobacteria with the Wood-Ljungdahl pathway discovered in a serpentinizing system.</title>
        <authorList>
            <person name="Merino N."/>
            <person name="Kawai M."/>
            <person name="Boyd E.S."/>
            <person name="Colman D.R."/>
            <person name="McGlynn S.E."/>
            <person name="Nealson K.H."/>
            <person name="Kurokawa K."/>
            <person name="Hongoh Y."/>
        </authorList>
    </citation>
    <scope>NUCLEOTIDE SEQUENCE [LARGE SCALE GENOMIC DNA]</scope>
    <source>
        <strain evidence="1 2">S42</strain>
    </source>
</reference>
<organism evidence="1 2">
    <name type="scientific">Candidatus Hakubella thermalkaliphila</name>
    <dbReference type="NCBI Taxonomy" id="2754717"/>
    <lineage>
        <taxon>Bacteria</taxon>
        <taxon>Bacillati</taxon>
        <taxon>Actinomycetota</taxon>
        <taxon>Actinomycetota incertae sedis</taxon>
        <taxon>Candidatus Hakubellales</taxon>
        <taxon>Candidatus Hakubellaceae</taxon>
        <taxon>Candidatus Hakubella</taxon>
    </lineage>
</organism>
<comment type="caution">
    <text evidence="1">The sequence shown here is derived from an EMBL/GenBank/DDBJ whole genome shotgun (WGS) entry which is preliminary data.</text>
</comment>